<feature type="chain" id="PRO_5024897100" description="Uncharacterized protein TP-0789 domain-containing protein" evidence="1">
    <location>
        <begin position="22"/>
        <end position="247"/>
    </location>
</feature>
<gene>
    <name evidence="3" type="ORF">DRP44_03185</name>
</gene>
<dbReference type="Gene3D" id="2.50.20.10">
    <property type="entry name" value="Lipoprotein localisation LolA/LolB/LppX"/>
    <property type="match status" value="1"/>
</dbReference>
<feature type="signal peptide" evidence="1">
    <location>
        <begin position="1"/>
        <end position="21"/>
    </location>
</feature>
<dbReference type="AlphaFoldDB" id="A0A660SBD6"/>
<evidence type="ECO:0000313" key="4">
    <source>
        <dbReference type="Proteomes" id="UP000282321"/>
    </source>
</evidence>
<evidence type="ECO:0000259" key="2">
    <source>
        <dbReference type="Pfam" id="PF17131"/>
    </source>
</evidence>
<reference evidence="3 4" key="1">
    <citation type="submission" date="2018-06" db="EMBL/GenBank/DDBJ databases">
        <title>Extensive metabolic versatility and redundancy in microbially diverse, dynamic hydrothermal sediments.</title>
        <authorList>
            <person name="Dombrowski N."/>
            <person name="Teske A."/>
            <person name="Baker B.J."/>
        </authorList>
    </citation>
    <scope>NUCLEOTIDE SEQUENCE [LARGE SCALE GENOMIC DNA]</scope>
    <source>
        <strain evidence="3">B35_G9</strain>
    </source>
</reference>
<evidence type="ECO:0000313" key="3">
    <source>
        <dbReference type="EMBL" id="RKX66891.1"/>
    </source>
</evidence>
<protein>
    <recommendedName>
        <fullName evidence="2">Uncharacterized protein TP-0789 domain-containing protein</fullName>
    </recommendedName>
</protein>
<dbReference type="Pfam" id="PF17131">
    <property type="entry name" value="LolA_like"/>
    <property type="match status" value="1"/>
</dbReference>
<sequence>MNRRTIITISIFLLSFNVVFSANELQPEVILKRVDNIMSAPKDQYMKINMTLTDKNGNRSVRKIEIFQKGKDKRLGKFIAPAEYKGIGFLSLPNGVFYIYLPAFGKIKRISSNVKSSKFAGTDFTYEDMEPKSYADNWDGTILESDSSTYRIKITPKKGCKTSYKYEILTINRKNYFPVKTEYFKGNSILVKEMTADSIVNLKGYWIAAVSTMRDIKAKHTSIMKLEDIKLNTGLKNNIFTKRYLRQ</sequence>
<dbReference type="CDD" id="cd16329">
    <property type="entry name" value="LolA_like"/>
    <property type="match status" value="1"/>
</dbReference>
<accession>A0A660SBD6</accession>
<feature type="domain" description="Uncharacterized protein TP-0789" evidence="2">
    <location>
        <begin position="70"/>
        <end position="247"/>
    </location>
</feature>
<dbReference type="Proteomes" id="UP000282321">
    <property type="component" value="Unassembled WGS sequence"/>
</dbReference>
<dbReference type="EMBL" id="QNBC01000030">
    <property type="protein sequence ID" value="RKX66891.1"/>
    <property type="molecule type" value="Genomic_DNA"/>
</dbReference>
<evidence type="ECO:0000256" key="1">
    <source>
        <dbReference type="SAM" id="SignalP"/>
    </source>
</evidence>
<comment type="caution">
    <text evidence="3">The sequence shown here is derived from an EMBL/GenBank/DDBJ whole genome shotgun (WGS) entry which is preliminary data.</text>
</comment>
<dbReference type="InterPro" id="IPR033399">
    <property type="entry name" value="TP_0789-like"/>
</dbReference>
<keyword evidence="1" id="KW-0732">Signal</keyword>
<name>A0A660SBD6_UNCT6</name>
<proteinExistence type="predicted"/>
<organism evidence="3 4">
    <name type="scientific">candidate division TA06 bacterium</name>
    <dbReference type="NCBI Taxonomy" id="2250710"/>
    <lineage>
        <taxon>Bacteria</taxon>
        <taxon>Bacteria division TA06</taxon>
    </lineage>
</organism>